<feature type="region of interest" description="Disordered" evidence="1">
    <location>
        <begin position="58"/>
        <end position="79"/>
    </location>
</feature>
<evidence type="ECO:0000256" key="1">
    <source>
        <dbReference type="SAM" id="MobiDB-lite"/>
    </source>
</evidence>
<reference evidence="3" key="1">
    <citation type="journal article" date="2017" name="Nat. Ecol. Evol.">
        <title>Genome expansion and lineage-specific genetic innovations in the forest pathogenic fungi Armillaria.</title>
        <authorList>
            <person name="Sipos G."/>
            <person name="Prasanna A.N."/>
            <person name="Walter M.C."/>
            <person name="O'Connor E."/>
            <person name="Balint B."/>
            <person name="Krizsan K."/>
            <person name="Kiss B."/>
            <person name="Hess J."/>
            <person name="Varga T."/>
            <person name="Slot J."/>
            <person name="Riley R."/>
            <person name="Boka B."/>
            <person name="Rigling D."/>
            <person name="Barry K."/>
            <person name="Lee J."/>
            <person name="Mihaltcheva S."/>
            <person name="LaButti K."/>
            <person name="Lipzen A."/>
            <person name="Waldron R."/>
            <person name="Moloney N.M."/>
            <person name="Sperisen C."/>
            <person name="Kredics L."/>
            <person name="Vagvoelgyi C."/>
            <person name="Patrignani A."/>
            <person name="Fitzpatrick D."/>
            <person name="Nagy I."/>
            <person name="Doyle S."/>
            <person name="Anderson J.B."/>
            <person name="Grigoriev I.V."/>
            <person name="Gueldener U."/>
            <person name="Muensterkoetter M."/>
            <person name="Nagy L.G."/>
        </authorList>
    </citation>
    <scope>NUCLEOTIDE SEQUENCE [LARGE SCALE GENOMIC DNA]</scope>
    <source>
        <strain evidence="3">C18/9</strain>
    </source>
</reference>
<dbReference type="PANTHER" id="PTHR35179:SF2">
    <property type="entry name" value="START DOMAIN-CONTAINING PROTEIN"/>
    <property type="match status" value="1"/>
</dbReference>
<dbReference type="STRING" id="47428.A0A284S2Q4"/>
<protein>
    <submittedName>
        <fullName evidence="2">Uncharacterized protein</fullName>
    </submittedName>
</protein>
<organism evidence="2 3">
    <name type="scientific">Armillaria ostoyae</name>
    <name type="common">Armillaria root rot fungus</name>
    <dbReference type="NCBI Taxonomy" id="47428"/>
    <lineage>
        <taxon>Eukaryota</taxon>
        <taxon>Fungi</taxon>
        <taxon>Dikarya</taxon>
        <taxon>Basidiomycota</taxon>
        <taxon>Agaricomycotina</taxon>
        <taxon>Agaricomycetes</taxon>
        <taxon>Agaricomycetidae</taxon>
        <taxon>Agaricales</taxon>
        <taxon>Marasmiineae</taxon>
        <taxon>Physalacriaceae</taxon>
        <taxon>Armillaria</taxon>
    </lineage>
</organism>
<dbReference type="Proteomes" id="UP000219338">
    <property type="component" value="Unassembled WGS sequence"/>
</dbReference>
<dbReference type="OrthoDB" id="420564at2759"/>
<gene>
    <name evidence="2" type="ORF">ARMOST_18779</name>
</gene>
<evidence type="ECO:0000313" key="3">
    <source>
        <dbReference type="Proteomes" id="UP000219338"/>
    </source>
</evidence>
<accession>A0A284S2Q4</accession>
<dbReference type="PANTHER" id="PTHR35179">
    <property type="entry name" value="PROTEIN CBG02620"/>
    <property type="match status" value="1"/>
</dbReference>
<evidence type="ECO:0000313" key="2">
    <source>
        <dbReference type="EMBL" id="SJL15288.1"/>
    </source>
</evidence>
<proteinExistence type="predicted"/>
<name>A0A284S2Q4_ARMOS</name>
<sequence length="663" mass="73272">MSIQCNELIFCYLGVYPNSNFKPPVAFKGLFLVHPNSLTATMNRRSRGRSLYGTSAFSHTASHTSPNSSGRAPSSPLPSDKNIFEGLDTKCIQMLTVPSLDTADAAVDIKDVEYIGSYNWIKDPNSASDVLDPSPTILVPGSPPEWQNKAVPYSVPADNGTFFSDQNGFQMPSAILLPLMVAVETVAADKQEPAFDWSSVDFVTDRNCLRKLLRWIGGGNNEKSLKEFRIDMQLSGKKTVLLNRWDKRYREQASGYTYGYSFENHTTKPANGCESSTGHHRIITYDLGSFKMVVRFEVDACMPTKPSRTTKRVPVASSSSSPTTVDVLSDLLSGVKIGPPTTSVIAVTPSRSLTVKSCGSYVPQSAILELTTVSERRRPQFDWYEQYPQLFLSQTPRHFLGIHNLGRFRAVEKNELSALTNQVKMVQPSLKKLVKVLRTIQALVVKKGRTGRLTLIRDGEWLRVYERRSQEGCLPEEYLAKFEPKEEPAVLDGRSFECSFGVAVGQRSKDVPSLFGICKNEIVVSGQLDITWLVELPFDEGSDLGMFLPSEEGGARGESELQVGASGFSECGLSRFVIQDIIHELKCDTQVPPIRIRYFPVHLALDAAAEHHRAPRALGHQARRLHDLALDEVGYDARDELDDLGVAEACESGAGAPEDEVPA</sequence>
<keyword evidence="3" id="KW-1185">Reference proteome</keyword>
<dbReference type="AlphaFoldDB" id="A0A284S2Q4"/>
<dbReference type="EMBL" id="FUEG01000027">
    <property type="protein sequence ID" value="SJL15288.1"/>
    <property type="molecule type" value="Genomic_DNA"/>
</dbReference>